<protein>
    <submittedName>
        <fullName evidence="1">Phage tail protein</fullName>
    </submittedName>
</protein>
<dbReference type="EMBL" id="JASBRG010000005">
    <property type="protein sequence ID" value="MDI3320000.1"/>
    <property type="molecule type" value="Genomic_DNA"/>
</dbReference>
<gene>
    <name evidence="1" type="ORF">QJ048_09470</name>
</gene>
<accession>A0ABT6RBQ4</accession>
<proteinExistence type="predicted"/>
<dbReference type="InterPro" id="IPR006521">
    <property type="entry name" value="Tail_protein_I"/>
</dbReference>
<name>A0ABT6RBQ4_9BACT</name>
<dbReference type="Pfam" id="PF09684">
    <property type="entry name" value="Tail_P2_I"/>
    <property type="match status" value="1"/>
</dbReference>
<reference evidence="1 2" key="1">
    <citation type="submission" date="2023-05" db="EMBL/GenBank/DDBJ databases">
        <title>Genome sequence of Pinibacter sp. MAH-24.</title>
        <authorList>
            <person name="Huq M.A."/>
        </authorList>
    </citation>
    <scope>NUCLEOTIDE SEQUENCE [LARGE SCALE GENOMIC DNA]</scope>
    <source>
        <strain evidence="1 2">MAH-24</strain>
    </source>
</reference>
<evidence type="ECO:0000313" key="2">
    <source>
        <dbReference type="Proteomes" id="UP001226434"/>
    </source>
</evidence>
<dbReference type="RefSeq" id="WP_282334100.1">
    <property type="nucleotide sequence ID" value="NZ_JASBRG010000005.1"/>
</dbReference>
<evidence type="ECO:0000313" key="1">
    <source>
        <dbReference type="EMBL" id="MDI3320000.1"/>
    </source>
</evidence>
<sequence>MGNVAMADSISYLPEFKSWYSVFKEELGQLDLSKLLVYIIETVDASALPYLAEQFDVLGYKGFRMAQTEADQREVLKRAIELHRYKGTEWAIKEGLKSIGFPDVELKKTGYDHWAKFGVKLTNSNVQLTANSFNDIIQMVAEYKRAVCVLMDVTIDLLFDDTIDLSDDDANALPAVSGDDNIEMTGTLKYDGEGMYDGDYDHSGDSDVVTITPI</sequence>
<organism evidence="1 2">
    <name type="scientific">Pinibacter soli</name>
    <dbReference type="NCBI Taxonomy" id="3044211"/>
    <lineage>
        <taxon>Bacteria</taxon>
        <taxon>Pseudomonadati</taxon>
        <taxon>Bacteroidota</taxon>
        <taxon>Chitinophagia</taxon>
        <taxon>Chitinophagales</taxon>
        <taxon>Chitinophagaceae</taxon>
        <taxon>Pinibacter</taxon>
    </lineage>
</organism>
<comment type="caution">
    <text evidence="1">The sequence shown here is derived from an EMBL/GenBank/DDBJ whole genome shotgun (WGS) entry which is preliminary data.</text>
</comment>
<keyword evidence="2" id="KW-1185">Reference proteome</keyword>
<dbReference type="Proteomes" id="UP001226434">
    <property type="component" value="Unassembled WGS sequence"/>
</dbReference>